<dbReference type="InterPro" id="IPR038756">
    <property type="entry name" value="CheX-like"/>
</dbReference>
<accession>A0ABT7L0J1</accession>
<gene>
    <name evidence="3" type="ORF">QQS35_02580</name>
</gene>
<dbReference type="PANTHER" id="PTHR39452:SF1">
    <property type="entry name" value="CHEY-P PHOSPHATASE CHEX"/>
    <property type="match status" value="1"/>
</dbReference>
<organism evidence="3 4">
    <name type="scientific">Aquibacillus rhizosphaerae</name>
    <dbReference type="NCBI Taxonomy" id="3051431"/>
    <lineage>
        <taxon>Bacteria</taxon>
        <taxon>Bacillati</taxon>
        <taxon>Bacillota</taxon>
        <taxon>Bacilli</taxon>
        <taxon>Bacillales</taxon>
        <taxon>Bacillaceae</taxon>
        <taxon>Aquibacillus</taxon>
    </lineage>
</organism>
<proteinExistence type="predicted"/>
<reference evidence="3 4" key="1">
    <citation type="submission" date="2023-06" db="EMBL/GenBank/DDBJ databases">
        <title>Aquibacillus rhizosphaerae LR5S19.</title>
        <authorList>
            <person name="Sun J.-Q."/>
        </authorList>
    </citation>
    <scope>NUCLEOTIDE SEQUENCE [LARGE SCALE GENOMIC DNA]</scope>
    <source>
        <strain evidence="3 4">LR5S19</strain>
    </source>
</reference>
<keyword evidence="4" id="KW-1185">Reference proteome</keyword>
<dbReference type="Pfam" id="PF13690">
    <property type="entry name" value="CheX"/>
    <property type="match status" value="1"/>
</dbReference>
<evidence type="ECO:0000313" key="3">
    <source>
        <dbReference type="EMBL" id="MDL4839349.1"/>
    </source>
</evidence>
<evidence type="ECO:0000259" key="2">
    <source>
        <dbReference type="Pfam" id="PF13690"/>
    </source>
</evidence>
<comment type="caution">
    <text evidence="3">The sequence shown here is derived from an EMBL/GenBank/DDBJ whole genome shotgun (WGS) entry which is preliminary data.</text>
</comment>
<dbReference type="InterPro" id="IPR028051">
    <property type="entry name" value="CheX-like_dom"/>
</dbReference>
<evidence type="ECO:0000313" key="4">
    <source>
        <dbReference type="Proteomes" id="UP001235343"/>
    </source>
</evidence>
<name>A0ABT7L0J1_9BACI</name>
<protein>
    <submittedName>
        <fullName evidence="3">Chemotaxis protein CheX</fullName>
    </submittedName>
</protein>
<sequence>MTSDQKLTSNQMIKELYNGTIHSVKTVIPNEHKIGNPKVTVAPIDIQFGVLIGFTGDLEGKLILHAQPNVISLIGQAMFGMPITNDILNSFTGELGNMLAGSLSTSLSSNGIYTDITHPTVLNGNANLRGFNQGLLVTVTYPSMGDMDIHLLVN</sequence>
<dbReference type="PANTHER" id="PTHR39452">
    <property type="entry name" value="CHEY-P PHOSPHATASE CHEX"/>
    <property type="match status" value="1"/>
</dbReference>
<dbReference type="Proteomes" id="UP001235343">
    <property type="component" value="Unassembled WGS sequence"/>
</dbReference>
<dbReference type="Gene3D" id="3.40.1550.10">
    <property type="entry name" value="CheC-like"/>
    <property type="match status" value="1"/>
</dbReference>
<keyword evidence="1" id="KW-0145">Chemotaxis</keyword>
<dbReference type="CDD" id="cd17906">
    <property type="entry name" value="CheX"/>
    <property type="match status" value="1"/>
</dbReference>
<feature type="domain" description="Chemotaxis phosphatase CheX-like" evidence="2">
    <location>
        <begin position="49"/>
        <end position="125"/>
    </location>
</feature>
<dbReference type="EMBL" id="JASTZU010000012">
    <property type="protein sequence ID" value="MDL4839349.1"/>
    <property type="molecule type" value="Genomic_DNA"/>
</dbReference>
<dbReference type="InterPro" id="IPR028976">
    <property type="entry name" value="CheC-like_sf"/>
</dbReference>
<evidence type="ECO:0000256" key="1">
    <source>
        <dbReference type="ARBA" id="ARBA00022500"/>
    </source>
</evidence>
<dbReference type="SUPFAM" id="SSF103039">
    <property type="entry name" value="CheC-like"/>
    <property type="match status" value="1"/>
</dbReference>
<dbReference type="RefSeq" id="WP_285930200.1">
    <property type="nucleotide sequence ID" value="NZ_JASTZU010000012.1"/>
</dbReference>